<protein>
    <submittedName>
        <fullName evidence="1">DNA polymerase III chi subunit HolC</fullName>
    </submittedName>
</protein>
<dbReference type="Gene3D" id="3.40.50.10110">
    <property type="entry name" value="DNA polymerase III subunit chi"/>
    <property type="match status" value="1"/>
</dbReference>
<dbReference type="NCBIfam" id="NF004347">
    <property type="entry name" value="PRK05728.1-4"/>
    <property type="match status" value="1"/>
</dbReference>
<dbReference type="RefSeq" id="WP_015827760.1">
    <property type="nucleotide sequence ID" value="NC_012982.1"/>
</dbReference>
<dbReference type="Pfam" id="PF04364">
    <property type="entry name" value="DNA_pol3_chi"/>
    <property type="match status" value="1"/>
</dbReference>
<evidence type="ECO:0000313" key="2">
    <source>
        <dbReference type="Proteomes" id="UP000002745"/>
    </source>
</evidence>
<dbReference type="SUPFAM" id="SSF102400">
    <property type="entry name" value="DNA polymerase III chi subunit"/>
    <property type="match status" value="1"/>
</dbReference>
<dbReference type="EMBL" id="CP001678">
    <property type="protein sequence ID" value="ACT59610.1"/>
    <property type="molecule type" value="Genomic_DNA"/>
</dbReference>
<dbReference type="OrthoDB" id="9795973at2"/>
<dbReference type="GO" id="GO:0032298">
    <property type="term" value="P:positive regulation of DNA-templated DNA replication initiation"/>
    <property type="evidence" value="ECO:0007669"/>
    <property type="project" value="TreeGrafter"/>
</dbReference>
<gene>
    <name evidence="1" type="ordered locus">Hbal_1926</name>
</gene>
<dbReference type="GO" id="GO:0003677">
    <property type="term" value="F:DNA binding"/>
    <property type="evidence" value="ECO:0007669"/>
    <property type="project" value="InterPro"/>
</dbReference>
<dbReference type="PANTHER" id="PTHR38767:SF1">
    <property type="entry name" value="DNA POLYMERASE III SUBUNIT CHI"/>
    <property type="match status" value="1"/>
</dbReference>
<evidence type="ECO:0000313" key="1">
    <source>
        <dbReference type="EMBL" id="ACT59610.1"/>
    </source>
</evidence>
<name>C6XKP3_HIRBI</name>
<proteinExistence type="predicted"/>
<dbReference type="Proteomes" id="UP000002745">
    <property type="component" value="Chromosome"/>
</dbReference>
<dbReference type="KEGG" id="hba:Hbal_1926"/>
<dbReference type="GO" id="GO:0003887">
    <property type="term" value="F:DNA-directed DNA polymerase activity"/>
    <property type="evidence" value="ECO:0007669"/>
    <property type="project" value="InterPro"/>
</dbReference>
<dbReference type="GO" id="GO:0006260">
    <property type="term" value="P:DNA replication"/>
    <property type="evidence" value="ECO:0007669"/>
    <property type="project" value="InterPro"/>
</dbReference>
<reference evidence="2" key="1">
    <citation type="journal article" date="2011" name="J. Bacteriol.">
        <title>Genome sequences of eight morphologically diverse alphaproteobacteria.</title>
        <authorList>
            <consortium name="US DOE Joint Genome Institute"/>
            <person name="Brown P.J."/>
            <person name="Kysela D.T."/>
            <person name="Buechlein A."/>
            <person name="Hemmerich C."/>
            <person name="Brun Y.V."/>
        </authorList>
    </citation>
    <scope>NUCLEOTIDE SEQUENCE [LARGE SCALE GENOMIC DNA]</scope>
    <source>
        <strain evidence="2">ATCC 49814 / DSM 5838 / IFAM 1418</strain>
    </source>
</reference>
<accession>C6XKP3</accession>
<dbReference type="eggNOG" id="COG2927">
    <property type="taxonomic scope" value="Bacteria"/>
</dbReference>
<dbReference type="HOGENOM" id="CLU_131584_4_0_5"/>
<dbReference type="STRING" id="582402.Hbal_1926"/>
<keyword evidence="2" id="KW-1185">Reference proteome</keyword>
<sequence>MSEASSKSTGAPKSKGEWWFYHLERTSLEEALGPLLEKCLQKDWRVLIVGDGDRLPKLDLGLWTWKADSFLPHARLGGRDEIDPMAQPILLSNTPEPANKADIIVLLDGKRLPNEPDDATQYIRCMVVFDGDDFNARDTARSQFKGAKDAGQTVSYFQQNDRGGWDKKA</sequence>
<dbReference type="InterPro" id="IPR036768">
    <property type="entry name" value="PolIII_chi_sf"/>
</dbReference>
<dbReference type="AlphaFoldDB" id="C6XKP3"/>
<dbReference type="PANTHER" id="PTHR38767">
    <property type="entry name" value="DNA POLYMERASE III SUBUNIT CHI"/>
    <property type="match status" value="1"/>
</dbReference>
<dbReference type="InterPro" id="IPR007459">
    <property type="entry name" value="DNA_pol3_chi"/>
</dbReference>
<organism evidence="1 2">
    <name type="scientific">Hirschia baltica (strain ATCC 49814 / DSM 5838 / IFAM 1418)</name>
    <dbReference type="NCBI Taxonomy" id="582402"/>
    <lineage>
        <taxon>Bacteria</taxon>
        <taxon>Pseudomonadati</taxon>
        <taxon>Pseudomonadota</taxon>
        <taxon>Alphaproteobacteria</taxon>
        <taxon>Hyphomonadales</taxon>
        <taxon>Hyphomonadaceae</taxon>
        <taxon>Hirschia</taxon>
    </lineage>
</organism>